<feature type="transmembrane region" description="Helical" evidence="1">
    <location>
        <begin position="15"/>
        <end position="36"/>
    </location>
</feature>
<keyword evidence="1" id="KW-1133">Transmembrane helix</keyword>
<evidence type="ECO:0000256" key="1">
    <source>
        <dbReference type="SAM" id="Phobius"/>
    </source>
</evidence>
<protein>
    <submittedName>
        <fullName evidence="4">Pecanex_C domain-containing protein</fullName>
    </submittedName>
</protein>
<evidence type="ECO:0000313" key="2">
    <source>
        <dbReference type="EMBL" id="VDP90110.1"/>
    </source>
</evidence>
<gene>
    <name evidence="2" type="ORF">ECPE_LOCUS12838</name>
</gene>
<keyword evidence="1" id="KW-0812">Transmembrane</keyword>
<keyword evidence="3" id="KW-1185">Reference proteome</keyword>
<sequence length="180" mass="20380">MQLSYDFGSGLTTSVRIMLVYVVVVVVVVYLAPVVWQVIPIAFQLTFTVTNDEKDGRCTAIKHTRDCCEDVVDAASTTEFTQPNTAATQKRDKLSILVELQTPDGSWMLDDHLAECLEVPLDQLKEDKPKTYVKRNPHFRVLRELWTVSIADEYLGDIHIVDQLRKVGSVNFIQLLLQAN</sequence>
<dbReference type="EMBL" id="UZAN01053718">
    <property type="protein sequence ID" value="VDP90110.1"/>
    <property type="molecule type" value="Genomic_DNA"/>
</dbReference>
<evidence type="ECO:0000313" key="4">
    <source>
        <dbReference type="WBParaSite" id="ECPE_0001287501-mRNA-1"/>
    </source>
</evidence>
<reference evidence="4" key="1">
    <citation type="submission" date="2016-06" db="UniProtKB">
        <authorList>
            <consortium name="WormBaseParasite"/>
        </authorList>
    </citation>
    <scope>IDENTIFICATION</scope>
</reference>
<dbReference type="OrthoDB" id="6271963at2759"/>
<dbReference type="Proteomes" id="UP000272942">
    <property type="component" value="Unassembled WGS sequence"/>
</dbReference>
<accession>A0A183B0V3</accession>
<dbReference type="WBParaSite" id="ECPE_0001287501-mRNA-1">
    <property type="protein sequence ID" value="ECPE_0001287501-mRNA-1"/>
    <property type="gene ID" value="ECPE_0001287501"/>
</dbReference>
<evidence type="ECO:0000313" key="3">
    <source>
        <dbReference type="Proteomes" id="UP000272942"/>
    </source>
</evidence>
<name>A0A183B0V3_9TREM</name>
<dbReference type="AlphaFoldDB" id="A0A183B0V3"/>
<proteinExistence type="predicted"/>
<reference evidence="2 3" key="2">
    <citation type="submission" date="2018-11" db="EMBL/GenBank/DDBJ databases">
        <authorList>
            <consortium name="Pathogen Informatics"/>
        </authorList>
    </citation>
    <scope>NUCLEOTIDE SEQUENCE [LARGE SCALE GENOMIC DNA]</scope>
    <source>
        <strain evidence="2 3">Egypt</strain>
    </source>
</reference>
<keyword evidence="1" id="KW-0472">Membrane</keyword>
<organism evidence="4">
    <name type="scientific">Echinostoma caproni</name>
    <dbReference type="NCBI Taxonomy" id="27848"/>
    <lineage>
        <taxon>Eukaryota</taxon>
        <taxon>Metazoa</taxon>
        <taxon>Spiralia</taxon>
        <taxon>Lophotrochozoa</taxon>
        <taxon>Platyhelminthes</taxon>
        <taxon>Trematoda</taxon>
        <taxon>Digenea</taxon>
        <taxon>Plagiorchiida</taxon>
        <taxon>Echinostomata</taxon>
        <taxon>Echinostomatoidea</taxon>
        <taxon>Echinostomatidae</taxon>
        <taxon>Echinostoma</taxon>
    </lineage>
</organism>